<dbReference type="InterPro" id="IPR003439">
    <property type="entry name" value="ABC_transporter-like_ATP-bd"/>
</dbReference>
<dbReference type="InterPro" id="IPR000742">
    <property type="entry name" value="EGF"/>
</dbReference>
<comment type="subcellular location">
    <subcellularLocation>
        <location evidence="1">Endoplasmic reticulum membrane</location>
        <topology evidence="1">Multi-pass membrane protein</topology>
    </subcellularLocation>
</comment>
<dbReference type="SMART" id="SM00382">
    <property type="entry name" value="AAA"/>
    <property type="match status" value="1"/>
</dbReference>
<dbReference type="Pfam" id="PF01061">
    <property type="entry name" value="ABC2_membrane"/>
    <property type="match status" value="1"/>
</dbReference>
<evidence type="ECO:0000256" key="8">
    <source>
        <dbReference type="ARBA" id="ARBA00022824"/>
    </source>
</evidence>
<evidence type="ECO:0000256" key="5">
    <source>
        <dbReference type="ARBA" id="ARBA00022692"/>
    </source>
</evidence>
<feature type="domain" description="EGF-like" evidence="18">
    <location>
        <begin position="133"/>
        <end position="169"/>
    </location>
</feature>
<dbReference type="PROSITE" id="PS50893">
    <property type="entry name" value="ABC_TRANSPORTER_2"/>
    <property type="match status" value="1"/>
</dbReference>
<evidence type="ECO:0000256" key="6">
    <source>
        <dbReference type="ARBA" id="ARBA00022729"/>
    </source>
</evidence>
<evidence type="ECO:0000313" key="21">
    <source>
        <dbReference type="Proteomes" id="UP001342314"/>
    </source>
</evidence>
<dbReference type="PROSITE" id="PS00211">
    <property type="entry name" value="ABC_TRANSPORTER_1"/>
    <property type="match status" value="1"/>
</dbReference>
<feature type="compositionally biased region" description="Low complexity" evidence="15">
    <location>
        <begin position="21"/>
        <end position="30"/>
    </location>
</feature>
<dbReference type="PROSITE" id="PS50026">
    <property type="entry name" value="EGF_3"/>
    <property type="match status" value="1"/>
</dbReference>
<dbReference type="Pfam" id="PF07974">
    <property type="entry name" value="EGF_2"/>
    <property type="match status" value="1"/>
</dbReference>
<evidence type="ECO:0000256" key="1">
    <source>
        <dbReference type="ARBA" id="ARBA00004477"/>
    </source>
</evidence>
<keyword evidence="5 16" id="KW-0812">Transmembrane</keyword>
<dbReference type="InterPro" id="IPR017871">
    <property type="entry name" value="ABC_transporter-like_CS"/>
</dbReference>
<keyword evidence="13" id="KW-0325">Glycoprotein</keyword>
<feature type="transmembrane region" description="Helical" evidence="16">
    <location>
        <begin position="920"/>
        <end position="940"/>
    </location>
</feature>
<dbReference type="AlphaFoldDB" id="A0AAV5GFD8"/>
<evidence type="ECO:0000256" key="7">
    <source>
        <dbReference type="ARBA" id="ARBA00022741"/>
    </source>
</evidence>
<feature type="region of interest" description="Disordered" evidence="15">
    <location>
        <begin position="746"/>
        <end position="787"/>
    </location>
</feature>
<keyword evidence="4" id="KW-0813">Transport</keyword>
<dbReference type="GO" id="GO:0005524">
    <property type="term" value="F:ATP binding"/>
    <property type="evidence" value="ECO:0007669"/>
    <property type="project" value="UniProtKB-KW"/>
</dbReference>
<reference evidence="20 21" key="1">
    <citation type="submission" date="2021-12" db="EMBL/GenBank/DDBJ databases">
        <title>High titer production of polyol ester of fatty acids by Rhodotorula paludigena BS15 towards product separation-free biomass refinery.</title>
        <authorList>
            <person name="Mano J."/>
            <person name="Ono H."/>
            <person name="Tanaka T."/>
            <person name="Naito K."/>
            <person name="Sushida H."/>
            <person name="Ike M."/>
            <person name="Tokuyasu K."/>
            <person name="Kitaoka M."/>
        </authorList>
    </citation>
    <scope>NUCLEOTIDE SEQUENCE [LARGE SCALE GENOMIC DNA]</scope>
    <source>
        <strain evidence="20 21">BS15</strain>
    </source>
</reference>
<dbReference type="Gene3D" id="2.10.25.10">
    <property type="entry name" value="Laminin"/>
    <property type="match status" value="1"/>
</dbReference>
<evidence type="ECO:0000256" key="3">
    <source>
        <dbReference type="ARBA" id="ARBA00007381"/>
    </source>
</evidence>
<evidence type="ECO:0000256" key="15">
    <source>
        <dbReference type="SAM" id="MobiDB-lite"/>
    </source>
</evidence>
<evidence type="ECO:0000256" key="12">
    <source>
        <dbReference type="ARBA" id="ARBA00023157"/>
    </source>
</evidence>
<sequence>MRLRLGILALVSLAATAAASSSSSPTSLEAAPPPPAPAPAPDAASRPRVHSSASEPYGYVASGDTGAPMPLAGTRPMVGIAQNGQVEVLTDDQGNRITPSYTAFTPDIYRERLVDNPFALPPSKRPDECPPCNPFNCVLPAFSCLNNGQCNSFNGQCICPPGFGGEDCSKPLCGSLADGSERYPREGESCDCKDGWTGINCNVCETDEACEDLIAREPPSLRGGKEEDDDDKAVCYKEGYGVKEMYQMCDVTNRKILDMLPNRPPQVTFTCDMASQECGFQFWIGRVESFYCGLQNCTATHEVGYEQNSTEYRCEQVQCACIPGRMLCGENGSVDITDFLAEEIKGPGKFTSRTGESSRFEEPAMNQLINDVFGDTHITIDCKAGECLRRRDVPGFVRPPKPNSRVGVVVSVCMVIGVLLLGLFLFWYLGRGSTSGEYSFLRGRIRLPTGGSPGANGDAARSLVENHIPAALQFSQLSYDLPSGKRLLEGISGSVQPGEIMAVLGASGAGKSTFLDLLARKDKRGTVSGEILVNGRPVSATEYRRVVGFVDQEDTLMGTLTVYETVLYSALLRLPRDLSFEDKRMRTLETMHELGILGIRDSRVGESGARGISGGEKRRVSIACELVTSPSILFLDEPTSGLDSYNAYNVVESLVQLAKTYKRTVVFTIHQPQSNIVALFDKLVLLASGRVVYSGRANASQAYFERIGCQCPPGFNIADYLIDITAQKEKAASDEPSVADALIQLDGSAGSDASGERRDPELGVRSSRAASSTAGEDTELETRNGGSSIASPIKRFFSSSTSGRSTPVSTPLTPELTRLVDAYASSSTAQEEQRDIATAKTASATGGRGAQPDELVLRNFKRATWWSQFKILSGRAFKNLYRDPMLMLSHYAVAVLAAGICAFLFRGLTLDIPGFQNRMGMIFFALALFGFGCLTTLAAFSGERLLFTRERANGYYNPLNYFAAKLLCDVIPLRVIPAFVFGAIVYAPVGLVPEIISFWRFILVLVLFNLAASSVVLLLSILIKNSGVANLVGSLVMLFNLLFAGLLINKDKLPWYLQWLETCSFFHAAFEALLVNEVRYLQLKDHRYGVDIEVPAAAILSMFGFRAQAFWFPDVTLLAVYIAGFTVLSYLALALFVRERR</sequence>
<dbReference type="InterPro" id="IPR013111">
    <property type="entry name" value="EGF_extracell"/>
</dbReference>
<feature type="region of interest" description="Disordered" evidence="15">
    <location>
        <begin position="21"/>
        <end position="61"/>
    </location>
</feature>
<keyword evidence="21" id="KW-1185">Reference proteome</keyword>
<dbReference type="Gene3D" id="3.30.420.40">
    <property type="match status" value="1"/>
</dbReference>
<evidence type="ECO:0000256" key="9">
    <source>
        <dbReference type="ARBA" id="ARBA00022840"/>
    </source>
</evidence>
<feature type="chain" id="PRO_5043932681" description="ABC transporter domain-containing protein" evidence="17">
    <location>
        <begin position="20"/>
        <end position="1141"/>
    </location>
</feature>
<evidence type="ECO:0000256" key="14">
    <source>
        <dbReference type="PROSITE-ProRule" id="PRU00076"/>
    </source>
</evidence>
<dbReference type="FunFam" id="3.40.50.300:FF:000702">
    <property type="entry name" value="ABC transporter (Adp1)"/>
    <property type="match status" value="1"/>
</dbReference>
<keyword evidence="10 16" id="KW-1133">Transmembrane helix</keyword>
<feature type="signal peptide" evidence="17">
    <location>
        <begin position="1"/>
        <end position="19"/>
    </location>
</feature>
<dbReference type="GO" id="GO:0140359">
    <property type="term" value="F:ABC-type transporter activity"/>
    <property type="evidence" value="ECO:0007669"/>
    <property type="project" value="InterPro"/>
</dbReference>
<evidence type="ECO:0000313" key="20">
    <source>
        <dbReference type="EMBL" id="GJN87353.1"/>
    </source>
</evidence>
<dbReference type="GO" id="GO:0140662">
    <property type="term" value="F:ATP-dependent protein folding chaperone"/>
    <property type="evidence" value="ECO:0007669"/>
    <property type="project" value="InterPro"/>
</dbReference>
<evidence type="ECO:0000256" key="13">
    <source>
        <dbReference type="ARBA" id="ARBA00023180"/>
    </source>
</evidence>
<dbReference type="Proteomes" id="UP001342314">
    <property type="component" value="Unassembled WGS sequence"/>
</dbReference>
<evidence type="ECO:0000256" key="11">
    <source>
        <dbReference type="ARBA" id="ARBA00023136"/>
    </source>
</evidence>
<dbReference type="EMBL" id="BQKY01000001">
    <property type="protein sequence ID" value="GJN87353.1"/>
    <property type="molecule type" value="Genomic_DNA"/>
</dbReference>
<feature type="transmembrane region" description="Helical" evidence="16">
    <location>
        <begin position="961"/>
        <end position="986"/>
    </location>
</feature>
<evidence type="ECO:0000259" key="19">
    <source>
        <dbReference type="PROSITE" id="PS50893"/>
    </source>
</evidence>
<dbReference type="FunFam" id="3.30.420.40:FF:000028">
    <property type="entry name" value="heat shock 70 kDa protein-like"/>
    <property type="match status" value="1"/>
</dbReference>
<dbReference type="InterPro" id="IPR013126">
    <property type="entry name" value="Hsp_70_fam"/>
</dbReference>
<keyword evidence="14" id="KW-0245">EGF-like domain</keyword>
<keyword evidence="7" id="KW-0547">Nucleotide-binding</keyword>
<dbReference type="Pfam" id="PF19055">
    <property type="entry name" value="ABC2_membrane_7"/>
    <property type="match status" value="1"/>
</dbReference>
<dbReference type="InterPro" id="IPR050352">
    <property type="entry name" value="ABCG_transporters"/>
</dbReference>
<evidence type="ECO:0000256" key="4">
    <source>
        <dbReference type="ARBA" id="ARBA00022448"/>
    </source>
</evidence>
<dbReference type="GO" id="GO:0016887">
    <property type="term" value="F:ATP hydrolysis activity"/>
    <property type="evidence" value="ECO:0007669"/>
    <property type="project" value="InterPro"/>
</dbReference>
<evidence type="ECO:0000259" key="18">
    <source>
        <dbReference type="PROSITE" id="PS50026"/>
    </source>
</evidence>
<comment type="caution">
    <text evidence="14">Lacks conserved residue(s) required for the propagation of feature annotation.</text>
</comment>
<protein>
    <recommendedName>
        <fullName evidence="22">ABC transporter domain-containing protein</fullName>
    </recommendedName>
</protein>
<feature type="domain" description="ABC transporter" evidence="19">
    <location>
        <begin position="472"/>
        <end position="713"/>
    </location>
</feature>
<keyword evidence="12 14" id="KW-1015">Disulfide bond</keyword>
<evidence type="ECO:0008006" key="22">
    <source>
        <dbReference type="Google" id="ProtNLM"/>
    </source>
</evidence>
<dbReference type="CDD" id="cd00055">
    <property type="entry name" value="EGF_Lam"/>
    <property type="match status" value="1"/>
</dbReference>
<comment type="caution">
    <text evidence="20">The sequence shown here is derived from an EMBL/GenBank/DDBJ whole genome shotgun (WGS) entry which is preliminary data.</text>
</comment>
<dbReference type="SUPFAM" id="SSF52540">
    <property type="entry name" value="P-loop containing nucleoside triphosphate hydrolases"/>
    <property type="match status" value="1"/>
</dbReference>
<dbReference type="Gene3D" id="3.40.50.300">
    <property type="entry name" value="P-loop containing nucleotide triphosphate hydrolases"/>
    <property type="match status" value="1"/>
</dbReference>
<dbReference type="PROSITE" id="PS01186">
    <property type="entry name" value="EGF_2"/>
    <property type="match status" value="1"/>
</dbReference>
<keyword evidence="8" id="KW-0256">Endoplasmic reticulum</keyword>
<dbReference type="PANTHER" id="PTHR48041">
    <property type="entry name" value="ABC TRANSPORTER G FAMILY MEMBER 28"/>
    <property type="match status" value="1"/>
</dbReference>
<dbReference type="CDD" id="cd03213">
    <property type="entry name" value="ABCG_EPDR"/>
    <property type="match status" value="1"/>
</dbReference>
<feature type="transmembrane region" description="Helical" evidence="16">
    <location>
        <begin position="888"/>
        <end position="908"/>
    </location>
</feature>
<feature type="disulfide bond" evidence="14">
    <location>
        <begin position="159"/>
        <end position="168"/>
    </location>
</feature>
<dbReference type="InterPro" id="IPR013525">
    <property type="entry name" value="ABC2_TM"/>
</dbReference>
<accession>A0AAV5GFD8</accession>
<keyword evidence="6 17" id="KW-0732">Signal</keyword>
<dbReference type="PROSITE" id="PS00022">
    <property type="entry name" value="EGF_1"/>
    <property type="match status" value="1"/>
</dbReference>
<dbReference type="GO" id="GO:0005789">
    <property type="term" value="C:endoplasmic reticulum membrane"/>
    <property type="evidence" value="ECO:0007669"/>
    <property type="project" value="UniProtKB-SubCell"/>
</dbReference>
<gene>
    <name evidence="20" type="ORF">Rhopal_000302-T1</name>
</gene>
<evidence type="ECO:0000256" key="16">
    <source>
        <dbReference type="SAM" id="Phobius"/>
    </source>
</evidence>
<evidence type="ECO:0000256" key="10">
    <source>
        <dbReference type="ARBA" id="ARBA00022989"/>
    </source>
</evidence>
<feature type="transmembrane region" description="Helical" evidence="16">
    <location>
        <begin position="998"/>
        <end position="1021"/>
    </location>
</feature>
<dbReference type="InterPro" id="IPR003593">
    <property type="entry name" value="AAA+_ATPase"/>
</dbReference>
<feature type="transmembrane region" description="Helical" evidence="16">
    <location>
        <begin position="1028"/>
        <end position="1049"/>
    </location>
</feature>
<dbReference type="PANTHER" id="PTHR48041:SF2">
    <property type="entry name" value="ATP-DEPENDENT PERMEASE-RELATED"/>
    <property type="match status" value="1"/>
</dbReference>
<keyword evidence="9" id="KW-0067">ATP-binding</keyword>
<dbReference type="Pfam" id="PF00012">
    <property type="entry name" value="HSP70"/>
    <property type="match status" value="1"/>
</dbReference>
<evidence type="ECO:0000256" key="2">
    <source>
        <dbReference type="ARBA" id="ARBA00005814"/>
    </source>
</evidence>
<feature type="transmembrane region" description="Helical" evidence="16">
    <location>
        <begin position="406"/>
        <end position="429"/>
    </location>
</feature>
<feature type="compositionally biased region" description="Pro residues" evidence="15">
    <location>
        <begin position="31"/>
        <end position="40"/>
    </location>
</feature>
<proteinExistence type="inferred from homology"/>
<name>A0AAV5GFD8_9BASI</name>
<keyword evidence="11 16" id="KW-0472">Membrane</keyword>
<comment type="similarity">
    <text evidence="3">Belongs to the heat shock protein 70 family.</text>
</comment>
<dbReference type="InterPro" id="IPR043926">
    <property type="entry name" value="ABCG_dom"/>
</dbReference>
<evidence type="ECO:0000256" key="17">
    <source>
        <dbReference type="SAM" id="SignalP"/>
    </source>
</evidence>
<comment type="similarity">
    <text evidence="2">Belongs to the ABC transporter superfamily. ABCG family. Eye pigment precursor importer (TC 3.A.1.204) subfamily.</text>
</comment>
<feature type="transmembrane region" description="Helical" evidence="16">
    <location>
        <begin position="1118"/>
        <end position="1137"/>
    </location>
</feature>
<dbReference type="InterPro" id="IPR002049">
    <property type="entry name" value="LE_dom"/>
</dbReference>
<organism evidence="20 21">
    <name type="scientific">Rhodotorula paludigena</name>
    <dbReference type="NCBI Taxonomy" id="86838"/>
    <lineage>
        <taxon>Eukaryota</taxon>
        <taxon>Fungi</taxon>
        <taxon>Dikarya</taxon>
        <taxon>Basidiomycota</taxon>
        <taxon>Pucciniomycotina</taxon>
        <taxon>Microbotryomycetes</taxon>
        <taxon>Sporidiobolales</taxon>
        <taxon>Sporidiobolaceae</taxon>
        <taxon>Rhodotorula</taxon>
    </lineage>
</organism>
<dbReference type="InterPro" id="IPR027417">
    <property type="entry name" value="P-loop_NTPase"/>
</dbReference>
<dbReference type="Pfam" id="PF00005">
    <property type="entry name" value="ABC_tran"/>
    <property type="match status" value="1"/>
</dbReference>
<feature type="region of interest" description="Disordered" evidence="15">
    <location>
        <begin position="824"/>
        <end position="849"/>
    </location>
</feature>